<dbReference type="CDD" id="cd00090">
    <property type="entry name" value="HTH_ARSR"/>
    <property type="match status" value="1"/>
</dbReference>
<reference evidence="6" key="1">
    <citation type="journal article" date="2019" name="Int. J. Syst. Evol. Microbiol.">
        <title>The Global Catalogue of Microorganisms (GCM) 10K type strain sequencing project: providing services to taxonomists for standard genome sequencing and annotation.</title>
        <authorList>
            <consortium name="The Broad Institute Genomics Platform"/>
            <consortium name="The Broad Institute Genome Sequencing Center for Infectious Disease"/>
            <person name="Wu L."/>
            <person name="Ma J."/>
        </authorList>
    </citation>
    <scope>NUCLEOTIDE SEQUENCE [LARGE SCALE GENOMIC DNA]</scope>
    <source>
        <strain evidence="6">JCM 16924</strain>
    </source>
</reference>
<evidence type="ECO:0000259" key="4">
    <source>
        <dbReference type="SMART" id="SM00418"/>
    </source>
</evidence>
<evidence type="ECO:0000313" key="6">
    <source>
        <dbReference type="Proteomes" id="UP001500456"/>
    </source>
</evidence>
<gene>
    <name evidence="5" type="ORF">GCM10022232_89890</name>
</gene>
<dbReference type="InterPro" id="IPR036388">
    <property type="entry name" value="WH-like_DNA-bd_sf"/>
</dbReference>
<protein>
    <submittedName>
        <fullName evidence="5">Winged helix-turn-helix domain-containing protein</fullName>
    </submittedName>
</protein>
<dbReference type="EMBL" id="BAAAZX010000048">
    <property type="protein sequence ID" value="GAA4029993.1"/>
    <property type="molecule type" value="Genomic_DNA"/>
</dbReference>
<evidence type="ECO:0000256" key="2">
    <source>
        <dbReference type="ARBA" id="ARBA00023125"/>
    </source>
</evidence>
<feature type="domain" description="HTH arsR-type" evidence="4">
    <location>
        <begin position="264"/>
        <end position="339"/>
    </location>
</feature>
<keyword evidence="1" id="KW-0805">Transcription regulation</keyword>
<dbReference type="InterPro" id="IPR036390">
    <property type="entry name" value="WH_DNA-bd_sf"/>
</dbReference>
<dbReference type="SUPFAM" id="SSF46785">
    <property type="entry name" value="Winged helix' DNA-binding domain"/>
    <property type="match status" value="1"/>
</dbReference>
<keyword evidence="3" id="KW-0804">Transcription</keyword>
<evidence type="ECO:0000313" key="5">
    <source>
        <dbReference type="EMBL" id="GAA4029993.1"/>
    </source>
</evidence>
<dbReference type="PANTHER" id="PTHR43132">
    <property type="entry name" value="ARSENICAL RESISTANCE OPERON REPRESSOR ARSR-RELATED"/>
    <property type="match status" value="1"/>
</dbReference>
<organism evidence="5 6">
    <name type="scientific">Streptomyces plumbiresistens</name>
    <dbReference type="NCBI Taxonomy" id="511811"/>
    <lineage>
        <taxon>Bacteria</taxon>
        <taxon>Bacillati</taxon>
        <taxon>Actinomycetota</taxon>
        <taxon>Actinomycetes</taxon>
        <taxon>Kitasatosporales</taxon>
        <taxon>Streptomycetaceae</taxon>
        <taxon>Streptomyces</taxon>
    </lineage>
</organism>
<dbReference type="Gene3D" id="1.10.10.10">
    <property type="entry name" value="Winged helix-like DNA-binding domain superfamily/Winged helix DNA-binding domain"/>
    <property type="match status" value="1"/>
</dbReference>
<evidence type="ECO:0000256" key="3">
    <source>
        <dbReference type="ARBA" id="ARBA00023163"/>
    </source>
</evidence>
<accession>A0ABP7TQX2</accession>
<keyword evidence="2" id="KW-0238">DNA-binding</keyword>
<dbReference type="InterPro" id="IPR001845">
    <property type="entry name" value="HTH_ArsR_DNA-bd_dom"/>
</dbReference>
<evidence type="ECO:0000256" key="1">
    <source>
        <dbReference type="ARBA" id="ARBA00023015"/>
    </source>
</evidence>
<keyword evidence="6" id="KW-1185">Reference proteome</keyword>
<comment type="caution">
    <text evidence="5">The sequence shown here is derived from an EMBL/GenBank/DDBJ whole genome shotgun (WGS) entry which is preliminary data.</text>
</comment>
<dbReference type="Proteomes" id="UP001500456">
    <property type="component" value="Unassembled WGS sequence"/>
</dbReference>
<dbReference type="PANTHER" id="PTHR43132:SF8">
    <property type="entry name" value="HTH-TYPE TRANSCRIPTIONAL REGULATOR KMTR"/>
    <property type="match status" value="1"/>
</dbReference>
<dbReference type="InterPro" id="IPR011991">
    <property type="entry name" value="ArsR-like_HTH"/>
</dbReference>
<sequence>MSRGKPGDSCVAGDAMLRVHITNEDLSRVRFASGPDPLWETVMSIRLLRGTWGGAVFDPWRAQVRDRLCQLPQRYVRLLRHLVSPAGDLPGFLTPQRAGQGLEAGIEAVLGTPRVRLRRELAALPGAPSWLRPLAEGEPAALARLGAALRAYHHVAIAPFWPRVRSLVDAERAARARTVLDHGTEGLLAAMRPAMLWQAPVLEVRHPVQREIRLAGRGLVLAPSAFCWRWPVTVVHPGLPPVLIYPVERGSECWAGPDHAPGARALANLLGPTRAACLTAIGNSCTTGELARRTGVTAPTASLHATTLRAAGLTTSTRRGNTVVHTPTPLGSALLRASGS</sequence>
<name>A0ABP7TQX2_9ACTN</name>
<dbReference type="InterPro" id="IPR051011">
    <property type="entry name" value="Metal_resp_trans_reg"/>
</dbReference>
<proteinExistence type="predicted"/>
<dbReference type="SMART" id="SM00418">
    <property type="entry name" value="HTH_ARSR"/>
    <property type="match status" value="1"/>
</dbReference>